<dbReference type="RefSeq" id="XP_028864384.1">
    <property type="nucleotide sequence ID" value="XM_029008057.1"/>
</dbReference>
<feature type="transmembrane region" description="Helical" evidence="1">
    <location>
        <begin position="761"/>
        <end position="778"/>
    </location>
</feature>
<dbReference type="KEGG" id="pmal:PMUG01_14048900"/>
<feature type="transmembrane region" description="Helical" evidence="1">
    <location>
        <begin position="1120"/>
        <end position="1143"/>
    </location>
</feature>
<dbReference type="Pfam" id="PF01663">
    <property type="entry name" value="Phosphodiest"/>
    <property type="match status" value="1"/>
</dbReference>
<evidence type="ECO:0000256" key="1">
    <source>
        <dbReference type="SAM" id="Phobius"/>
    </source>
</evidence>
<dbReference type="PANTHER" id="PTHR23071:SF1">
    <property type="entry name" value="GPI ETHANOLAMINE PHOSPHATE TRANSFERASE 3"/>
    <property type="match status" value="1"/>
</dbReference>
<feature type="transmembrane region" description="Helical" evidence="1">
    <location>
        <begin position="572"/>
        <end position="591"/>
    </location>
</feature>
<feature type="transmembrane region" description="Helical" evidence="1">
    <location>
        <begin position="628"/>
        <end position="647"/>
    </location>
</feature>
<feature type="transmembrane region" description="Helical" evidence="1">
    <location>
        <begin position="603"/>
        <end position="622"/>
    </location>
</feature>
<organism evidence="2 3">
    <name type="scientific">Plasmodium malariae</name>
    <dbReference type="NCBI Taxonomy" id="5858"/>
    <lineage>
        <taxon>Eukaryota</taxon>
        <taxon>Sar</taxon>
        <taxon>Alveolata</taxon>
        <taxon>Apicomplexa</taxon>
        <taxon>Aconoidasida</taxon>
        <taxon>Haemosporida</taxon>
        <taxon>Plasmodiidae</taxon>
        <taxon>Plasmodium</taxon>
        <taxon>Plasmodium (Plasmodium)</taxon>
    </lineage>
</organism>
<keyword evidence="3" id="KW-1185">Reference proteome</keyword>
<protein>
    <submittedName>
        <fullName evidence="2">GPI ethanolamine phosphate transferase 3, putative</fullName>
    </submittedName>
</protein>
<feature type="transmembrane region" description="Helical" evidence="1">
    <location>
        <begin position="784"/>
        <end position="800"/>
    </location>
</feature>
<reference evidence="2 3" key="1">
    <citation type="submission" date="2016-06" db="EMBL/GenBank/DDBJ databases">
        <authorList>
            <consortium name="Pathogen Informatics"/>
        </authorList>
    </citation>
    <scope>NUCLEOTIDE SEQUENCE [LARGE SCALE GENOMIC DNA]</scope>
</reference>
<dbReference type="InterPro" id="IPR039524">
    <property type="entry name" value="PIGO/GPI13"/>
</dbReference>
<feature type="transmembrane region" description="Helical" evidence="1">
    <location>
        <begin position="899"/>
        <end position="920"/>
    </location>
</feature>
<evidence type="ECO:0000313" key="3">
    <source>
        <dbReference type="Proteomes" id="UP000219813"/>
    </source>
</evidence>
<dbReference type="VEuPathDB" id="PlasmoDB:PmUG01_14048900"/>
<keyword evidence="1" id="KW-0472">Membrane</keyword>
<dbReference type="SUPFAM" id="SSF53649">
    <property type="entry name" value="Alkaline phosphatase-like"/>
    <property type="match status" value="1"/>
</dbReference>
<feature type="transmembrane region" description="Helical" evidence="1">
    <location>
        <begin position="20"/>
        <end position="41"/>
    </location>
</feature>
<dbReference type="AlphaFoldDB" id="A0A1D3TES2"/>
<feature type="transmembrane region" description="Helical" evidence="1">
    <location>
        <begin position="1207"/>
        <end position="1227"/>
    </location>
</feature>
<feature type="transmembrane region" description="Helical" evidence="1">
    <location>
        <begin position="875"/>
        <end position="893"/>
    </location>
</feature>
<sequence>MKEKSKYHLFGNFLTNHLLIFFMILLINVLLYFSFINGFLFPREGIVNKSENLEIFSRKVFGDEYIEFLKKKKHVHSIINAPYNRIIILLIDSLRFDFALYDPNYSKEKEKDETLSGQEKQKDEVKYFLNNMLNLHNILKNEKKNSRLFRFEADAPTVTTSRLKSMLIGTIPNYMDLNENFSPNENIQDNFVEQLHSNKKTIIAIGDETITKLTRNITKKLVYESFNMFDLYSLDIKSKNHFYKEYSLSYWDIIYVHMLGVDHVGHVKKTNSKIMKNVIKNFDILIHDIIKKIKLEQKHKTLFVVFGDHGQMDSGDHGGFSADEIDSALFVYSPLGFMNMDKNIDSKNLVLYDREILHRSSSPSDASLGPDNNTRGKESYIRHHSVLRNAHRDKSYFYNVKHTKQINLISTLSFLIGSTVPFCNIGNVILDILPSAYKTNTIINIGEKDNKKKNTQRYNKNQSNIYYDLLDLHYIAELNYANLWQINRYLNEYEKNYTVDKNENYFLIKNGWKQIEEKKSCFFKPDKEFIDNEEMLNIEKESYIEYINKMRNLMQITQKYFYFIFSIKKKSFIILSFAICIFYFLILKLFYHYSKLNYYHKSITASSLIFILIFLFIIVITFDFFNGNIYIMLLPFVFLFFLVFHIFSKNKYKDISRFFIYSKLSLISNLFLDEDLITFKGIQHQESDYFHNYNNRKDIYQKGSNKKFFQKFFGLLKCLLIIIKRSASKSASIVFPNIFHKICCFISIEKKSIQIIKNNKFFIFVIVWSLFLMSFNYIYSENHFIHLILIVHVLSSTRTCERYLSYQFFRELLLLAALIINMSVSFLPSYFVHDKEKLFLKRSVLNIALPITFYFFSILLINCNIHKLLRKKIKTTMIVGWTIQFILVVLFLQKINDHLIFWFPPIIYILTFSLIAFVLLRKNSIIEKEKIEDSYQKIYEVSISFFLILMSALQLSLIIYSNTNLSVMVFFYMTLLFFYFYFISMNNSRKNQDINNVKLMWIRENRNIDMFINSKEEIYIKEKFTVNTSVKEKFYLKLEEQRESILDKCNYLNHSDITQIQVYKLIRNISFFYINETDFYILSFILLKYSFFLTGQKFVFTNLPLISAYIGFNKYVWPLSQIYIFMHVFFPMLFSFIFIIYIFNLRKIMIMESFNEKDFYNFYFYPLFNFLFKGFFLLCVKCVTSLWVAFYLDFHIMLHDYFLPNYFYLSSIVITYTVLSMIILLITKSIFLR</sequence>
<dbReference type="InterPro" id="IPR017850">
    <property type="entry name" value="Alkaline_phosphatase_core_sf"/>
</dbReference>
<proteinExistence type="predicted"/>
<feature type="transmembrane region" description="Helical" evidence="1">
    <location>
        <begin position="1079"/>
        <end position="1100"/>
    </location>
</feature>
<dbReference type="EMBL" id="LT594635">
    <property type="protein sequence ID" value="SCP03431.1"/>
    <property type="molecule type" value="Genomic_DNA"/>
</dbReference>
<dbReference type="PANTHER" id="PTHR23071">
    <property type="entry name" value="PHOSPHATIDYLINOSITOL GLYCAN"/>
    <property type="match status" value="1"/>
</dbReference>
<dbReference type="Proteomes" id="UP000219813">
    <property type="component" value="Chromosome 14"/>
</dbReference>
<accession>A0A1D3TES2</accession>
<keyword evidence="1" id="KW-0812">Transmembrane</keyword>
<feature type="transmembrane region" description="Helical" evidence="1">
    <location>
        <begin position="965"/>
        <end position="983"/>
    </location>
</feature>
<dbReference type="OMA" id="KYVWPIS"/>
<keyword evidence="1" id="KW-1133">Transmembrane helix</keyword>
<gene>
    <name evidence="2" type="primary">PmUG01_14048900</name>
    <name evidence="2" type="ORF">PMUG01_14048900</name>
</gene>
<feature type="transmembrane region" description="Helical" evidence="1">
    <location>
        <begin position="844"/>
        <end position="863"/>
    </location>
</feature>
<feature type="transmembrane region" description="Helical" evidence="1">
    <location>
        <begin position="1163"/>
        <end position="1187"/>
    </location>
</feature>
<dbReference type="InterPro" id="IPR002591">
    <property type="entry name" value="Phosphodiest/P_Trfase"/>
</dbReference>
<feature type="transmembrane region" description="Helical" evidence="1">
    <location>
        <begin position="812"/>
        <end position="832"/>
    </location>
</feature>
<dbReference type="OrthoDB" id="272139at2759"/>
<name>A0A1D3TES2_PLAMA</name>
<feature type="transmembrane region" description="Helical" evidence="1">
    <location>
        <begin position="941"/>
        <end position="959"/>
    </location>
</feature>
<dbReference type="GO" id="GO:0051377">
    <property type="term" value="F:mannose-ethanolamine phosphotransferase activity"/>
    <property type="evidence" value="ECO:0007669"/>
    <property type="project" value="TreeGrafter"/>
</dbReference>
<keyword evidence="2" id="KW-0808">Transferase</keyword>
<dbReference type="GeneID" id="39871800"/>
<dbReference type="GO" id="GO:0006506">
    <property type="term" value="P:GPI anchor biosynthetic process"/>
    <property type="evidence" value="ECO:0007669"/>
    <property type="project" value="InterPro"/>
</dbReference>
<evidence type="ECO:0000313" key="2">
    <source>
        <dbReference type="EMBL" id="SCP03431.1"/>
    </source>
</evidence>
<dbReference type="GO" id="GO:0005789">
    <property type="term" value="C:endoplasmic reticulum membrane"/>
    <property type="evidence" value="ECO:0007669"/>
    <property type="project" value="TreeGrafter"/>
</dbReference>
<dbReference type="Gene3D" id="3.40.720.10">
    <property type="entry name" value="Alkaline Phosphatase, subunit A"/>
    <property type="match status" value="1"/>
</dbReference>